<sequence length="492" mass="53571">MSLSAMRPPRARRFLLGSPPWPFRSLNLLPSQPSSQNGRFPASSSSSSGGGCCVVRAGAREPGFCPLSTSASCSPSLREGTEVRNAASSASRGYRSIVPECARLGVGAAFANGTRAAQLPVTVDAFCCSPFRVVAVGLKSCAARFHSSAFSSRSLSFAKDPLYYYKKIGILPPVNGKKSSWSFYRFVKLPAGDLEQLRLTLLDIFLRLSVRGRVYLAAEGINAHFSCPDRNIDRLKRALESALPSIEPGVLEYRKHSDGCQTFTTLHVRVRKKLINDGLDDSVVTFEDTMPQAKHVSPAEWHDMVTREMERAAENGTEKPTIIDVSRHQIGRVDSAVVLGTDTFREALRVVRDIFAKRSKEDKRPVFFGGIRCTKAGSILAQEGWDNIIALSGGISAYGQFLKKHPNVVSLFKGKNFTFDDCRGETITGHVLTHCHTCPPNGYDGKSGPAAVNDYVVCINRQCNLMFIQVRGSSAALLPGVLPGFCPTESLC</sequence>
<dbReference type="Pfam" id="PF17773">
    <property type="entry name" value="UPF0176_N"/>
    <property type="match status" value="1"/>
</dbReference>
<dbReference type="Gene3D" id="3.40.250.10">
    <property type="entry name" value="Rhodanese-like domain"/>
    <property type="match status" value="1"/>
</dbReference>
<evidence type="ECO:0000313" key="3">
    <source>
        <dbReference type="Proteomes" id="UP000673691"/>
    </source>
</evidence>
<accession>A0A8H8DFH7</accession>
<dbReference type="InterPro" id="IPR040503">
    <property type="entry name" value="TRHO_N"/>
</dbReference>
<name>A0A8H8DFH7_9FUNG</name>
<comment type="caution">
    <text evidence="2">The sequence shown here is derived from an EMBL/GenBank/DDBJ whole genome shotgun (WGS) entry which is preliminary data.</text>
</comment>
<dbReference type="PANTHER" id="PTHR43846:SF1">
    <property type="entry name" value="TRNA URIDINE(34) HYDROXYLASE"/>
    <property type="match status" value="1"/>
</dbReference>
<gene>
    <name evidence="2" type="ORF">BJ554DRAFT_3483</name>
</gene>
<organism evidence="2 3">
    <name type="scientific">Olpidium bornovanus</name>
    <dbReference type="NCBI Taxonomy" id="278681"/>
    <lineage>
        <taxon>Eukaryota</taxon>
        <taxon>Fungi</taxon>
        <taxon>Fungi incertae sedis</taxon>
        <taxon>Olpidiomycota</taxon>
        <taxon>Olpidiomycotina</taxon>
        <taxon>Olpidiomycetes</taxon>
        <taxon>Olpidiales</taxon>
        <taxon>Olpidiaceae</taxon>
        <taxon>Olpidium</taxon>
    </lineage>
</organism>
<reference evidence="2 3" key="1">
    <citation type="journal article" name="Sci. Rep.">
        <title>Genome-scale phylogenetic analyses confirm Olpidium as the closest living zoosporic fungus to the non-flagellated, terrestrial fungi.</title>
        <authorList>
            <person name="Chang Y."/>
            <person name="Rochon D."/>
            <person name="Sekimoto S."/>
            <person name="Wang Y."/>
            <person name="Chovatia M."/>
            <person name="Sandor L."/>
            <person name="Salamov A."/>
            <person name="Grigoriev I.V."/>
            <person name="Stajich J.E."/>
            <person name="Spatafora J.W."/>
        </authorList>
    </citation>
    <scope>NUCLEOTIDE SEQUENCE [LARGE SCALE GENOMIC DNA]</scope>
    <source>
        <strain evidence="2">S191</strain>
    </source>
</reference>
<protein>
    <recommendedName>
        <fullName evidence="1">Rhodanese domain-containing protein</fullName>
    </recommendedName>
</protein>
<keyword evidence="3" id="KW-1185">Reference proteome</keyword>
<dbReference type="AlphaFoldDB" id="A0A8H8DFH7"/>
<dbReference type="InterPro" id="IPR001763">
    <property type="entry name" value="Rhodanese-like_dom"/>
</dbReference>
<dbReference type="EMBL" id="JAEFCI010011309">
    <property type="protein sequence ID" value="KAG5456699.1"/>
    <property type="molecule type" value="Genomic_DNA"/>
</dbReference>
<dbReference type="PROSITE" id="PS50206">
    <property type="entry name" value="RHODANESE_3"/>
    <property type="match status" value="1"/>
</dbReference>
<dbReference type="InterPro" id="IPR036873">
    <property type="entry name" value="Rhodanese-like_dom_sf"/>
</dbReference>
<dbReference type="SUPFAM" id="SSF52821">
    <property type="entry name" value="Rhodanese/Cell cycle control phosphatase"/>
    <property type="match status" value="1"/>
</dbReference>
<evidence type="ECO:0000259" key="1">
    <source>
        <dbReference type="PROSITE" id="PS50206"/>
    </source>
</evidence>
<dbReference type="Proteomes" id="UP000673691">
    <property type="component" value="Unassembled WGS sequence"/>
</dbReference>
<feature type="domain" description="Rhodanese" evidence="1">
    <location>
        <begin position="316"/>
        <end position="403"/>
    </location>
</feature>
<dbReference type="PANTHER" id="PTHR43846">
    <property type="entry name" value="UPF0176 PROTEIN YCEA"/>
    <property type="match status" value="1"/>
</dbReference>
<dbReference type="OrthoDB" id="25002at2759"/>
<evidence type="ECO:0000313" key="2">
    <source>
        <dbReference type="EMBL" id="KAG5456699.1"/>
    </source>
</evidence>
<dbReference type="Gene3D" id="3.30.70.100">
    <property type="match status" value="1"/>
</dbReference>
<proteinExistence type="predicted"/>